<dbReference type="GO" id="GO:0005886">
    <property type="term" value="C:plasma membrane"/>
    <property type="evidence" value="ECO:0007669"/>
    <property type="project" value="TreeGrafter"/>
</dbReference>
<dbReference type="GO" id="GO:0030054">
    <property type="term" value="C:cell junction"/>
    <property type="evidence" value="ECO:0007669"/>
    <property type="project" value="TreeGrafter"/>
</dbReference>
<dbReference type="PRINTS" id="PR00700">
    <property type="entry name" value="PRTYPHPHTASE"/>
</dbReference>
<keyword evidence="10" id="KW-1185">Reference proteome</keyword>
<dbReference type="InterPro" id="IPR008356">
    <property type="entry name" value="Tyr_Pase_KIM-con"/>
</dbReference>
<dbReference type="InterPro" id="IPR016130">
    <property type="entry name" value="Tyr_Pase_AS"/>
</dbReference>
<evidence type="ECO:0000256" key="6">
    <source>
        <dbReference type="SAM" id="MobiDB-lite"/>
    </source>
</evidence>
<dbReference type="PANTHER" id="PTHR46198:SF4">
    <property type="entry name" value="PROTEIN-TYROSINE-PHOSPHATASE"/>
    <property type="match status" value="1"/>
</dbReference>
<dbReference type="CDD" id="cd00047">
    <property type="entry name" value="PTPc"/>
    <property type="match status" value="1"/>
</dbReference>
<dbReference type="EMBL" id="JAODUO010000356">
    <property type="protein sequence ID" value="KAK2182380.1"/>
    <property type="molecule type" value="Genomic_DNA"/>
</dbReference>
<evidence type="ECO:0000259" key="8">
    <source>
        <dbReference type="PROSITE" id="PS50056"/>
    </source>
</evidence>
<feature type="active site" description="Phosphocysteine intermediate" evidence="5">
    <location>
        <position position="266"/>
    </location>
</feature>
<feature type="domain" description="Tyrosine specific protein phosphatases" evidence="8">
    <location>
        <begin position="242"/>
        <end position="316"/>
    </location>
</feature>
<feature type="domain" description="Tyrosine-protein phosphatase" evidence="7">
    <location>
        <begin position="91"/>
        <end position="325"/>
    </location>
</feature>
<dbReference type="SMART" id="SM00404">
    <property type="entry name" value="PTPc_motif"/>
    <property type="match status" value="1"/>
</dbReference>
<evidence type="ECO:0000313" key="9">
    <source>
        <dbReference type="EMBL" id="KAK2182380.1"/>
    </source>
</evidence>
<evidence type="ECO:0000256" key="4">
    <source>
        <dbReference type="ARBA" id="ARBA00022912"/>
    </source>
</evidence>
<dbReference type="EC" id="3.1.3.48" evidence="1"/>
<dbReference type="PROSITE" id="PS00383">
    <property type="entry name" value="TYR_PHOSPHATASE_1"/>
    <property type="match status" value="1"/>
</dbReference>
<reference evidence="9" key="1">
    <citation type="journal article" date="2023" name="Mol. Biol. Evol.">
        <title>Third-Generation Sequencing Reveals the Adaptive Role of the Epigenome in Three Deep-Sea Polychaetes.</title>
        <authorList>
            <person name="Perez M."/>
            <person name="Aroh O."/>
            <person name="Sun Y."/>
            <person name="Lan Y."/>
            <person name="Juniper S.K."/>
            <person name="Young C.R."/>
            <person name="Angers B."/>
            <person name="Qian P.Y."/>
        </authorList>
    </citation>
    <scope>NUCLEOTIDE SEQUENCE</scope>
    <source>
        <strain evidence="9">R07B-5</strain>
    </source>
</reference>
<dbReference type="PROSITE" id="PS50055">
    <property type="entry name" value="TYR_PHOSPHATASE_PTP"/>
    <property type="match status" value="1"/>
</dbReference>
<dbReference type="Gene3D" id="3.90.190.10">
    <property type="entry name" value="Protein tyrosine phosphatase superfamily"/>
    <property type="match status" value="1"/>
</dbReference>
<name>A0AAD9NU16_RIDPI</name>
<dbReference type="GO" id="GO:0005829">
    <property type="term" value="C:cytosol"/>
    <property type="evidence" value="ECO:0007669"/>
    <property type="project" value="TreeGrafter"/>
</dbReference>
<evidence type="ECO:0000256" key="5">
    <source>
        <dbReference type="PIRSR" id="PIRSR608356-50"/>
    </source>
</evidence>
<dbReference type="Pfam" id="PF00102">
    <property type="entry name" value="Y_phosphatase"/>
    <property type="match status" value="1"/>
</dbReference>
<dbReference type="GO" id="GO:0019901">
    <property type="term" value="F:protein kinase binding"/>
    <property type="evidence" value="ECO:0007669"/>
    <property type="project" value="TreeGrafter"/>
</dbReference>
<dbReference type="InterPro" id="IPR000387">
    <property type="entry name" value="Tyr_Pase_dom"/>
</dbReference>
<dbReference type="GO" id="GO:0007165">
    <property type="term" value="P:signal transduction"/>
    <property type="evidence" value="ECO:0007669"/>
    <property type="project" value="TreeGrafter"/>
</dbReference>
<evidence type="ECO:0000256" key="2">
    <source>
        <dbReference type="ARBA" id="ARBA00022553"/>
    </source>
</evidence>
<dbReference type="InterPro" id="IPR003595">
    <property type="entry name" value="Tyr_Pase_cat"/>
</dbReference>
<evidence type="ECO:0000256" key="1">
    <source>
        <dbReference type="ARBA" id="ARBA00013064"/>
    </source>
</evidence>
<sequence>MRKSFRERYSVDVHSIAESIQMGEVYGRRGARFVYDNPALNWCEAKDYTSNILDTEGLAKMVDDTDAIEDEFLLLPSKMPKLSDVPLGAEDKNRYANVIPNPETRVRLTLRKGEDNSDYINANFLRGYLSSPQGYIATQAPLEGTCADFWRMAWEQRCQIIIMLTGLEEHGLSKCAEYWPNTDGGDVVRIHGDFEITQQRRQVKTEWIMSMITLRYLKTNQCHEILHFWMTAWPVNGLPDARTVIHFLLALRPHLEETTAAPIIHCSPGTGRTGTLIAIDLGMLSYDDTKMVDVLASVYRMRQDRGGMVQTREQYEYIYRVSTQTLVGPRRPGRHMSSGRLDIASTVPGFP</sequence>
<dbReference type="InterPro" id="IPR000242">
    <property type="entry name" value="PTP_cat"/>
</dbReference>
<gene>
    <name evidence="9" type="ORF">NP493_355g02003</name>
</gene>
<dbReference type="SMART" id="SM00194">
    <property type="entry name" value="PTPc"/>
    <property type="match status" value="1"/>
</dbReference>
<dbReference type="GO" id="GO:0004725">
    <property type="term" value="F:protein tyrosine phosphatase activity"/>
    <property type="evidence" value="ECO:0007669"/>
    <property type="project" value="UniProtKB-EC"/>
</dbReference>
<accession>A0AAD9NU16</accession>
<comment type="caution">
    <text evidence="9">The sequence shown here is derived from an EMBL/GenBank/DDBJ whole genome shotgun (WGS) entry which is preliminary data.</text>
</comment>
<feature type="region of interest" description="Disordered" evidence="6">
    <location>
        <begin position="329"/>
        <end position="351"/>
    </location>
</feature>
<evidence type="ECO:0000259" key="7">
    <source>
        <dbReference type="PROSITE" id="PS50055"/>
    </source>
</evidence>
<dbReference type="AlphaFoldDB" id="A0AAD9NU16"/>
<organism evidence="9 10">
    <name type="scientific">Ridgeia piscesae</name>
    <name type="common">Tubeworm</name>
    <dbReference type="NCBI Taxonomy" id="27915"/>
    <lineage>
        <taxon>Eukaryota</taxon>
        <taxon>Metazoa</taxon>
        <taxon>Spiralia</taxon>
        <taxon>Lophotrochozoa</taxon>
        <taxon>Annelida</taxon>
        <taxon>Polychaeta</taxon>
        <taxon>Sedentaria</taxon>
        <taxon>Canalipalpata</taxon>
        <taxon>Sabellida</taxon>
        <taxon>Siboglinidae</taxon>
        <taxon>Ridgeia</taxon>
    </lineage>
</organism>
<keyword evidence="4" id="KW-0904">Protein phosphatase</keyword>
<keyword evidence="2" id="KW-0597">Phosphoprotein</keyword>
<dbReference type="PANTHER" id="PTHR46198">
    <property type="entry name" value="PROTEIN-TYROSINE-PHOSPHATASE"/>
    <property type="match status" value="1"/>
</dbReference>
<evidence type="ECO:0000313" key="10">
    <source>
        <dbReference type="Proteomes" id="UP001209878"/>
    </source>
</evidence>
<evidence type="ECO:0000256" key="3">
    <source>
        <dbReference type="ARBA" id="ARBA00022801"/>
    </source>
</evidence>
<proteinExistence type="predicted"/>
<protein>
    <recommendedName>
        <fullName evidence="1">protein-tyrosine-phosphatase</fullName>
        <ecNumber evidence="1">3.1.3.48</ecNumber>
    </recommendedName>
</protein>
<keyword evidence="3" id="KW-0378">Hydrolase</keyword>
<dbReference type="SUPFAM" id="SSF52799">
    <property type="entry name" value="(Phosphotyrosine protein) phosphatases II"/>
    <property type="match status" value="1"/>
</dbReference>
<dbReference type="PROSITE" id="PS50056">
    <property type="entry name" value="TYR_PHOSPHATASE_2"/>
    <property type="match status" value="1"/>
</dbReference>
<dbReference type="Proteomes" id="UP001209878">
    <property type="component" value="Unassembled WGS sequence"/>
</dbReference>
<dbReference type="InterPro" id="IPR029021">
    <property type="entry name" value="Prot-tyrosine_phosphatase-like"/>
</dbReference>